<reference evidence="3" key="1">
    <citation type="journal article" date="2007" name="Proc. Natl. Acad. Sci. U.S.A.">
        <title>Genome sequencing reveals complex secondary metabolome in the marine actinomycete Salinispora tropica.</title>
        <authorList>
            <person name="Udwary D.W."/>
            <person name="Zeigler L."/>
            <person name="Asolkar R.N."/>
            <person name="Singan V."/>
            <person name="Lapidus A."/>
            <person name="Fenical W."/>
            <person name="Jensen P.R."/>
            <person name="Moore B.S."/>
        </authorList>
    </citation>
    <scope>NUCLEOTIDE SEQUENCE [LARGE SCALE GENOMIC DNA]</scope>
    <source>
        <strain evidence="3">ATCC BAA-916 / DSM 44818 / CNB-440</strain>
    </source>
</reference>
<dbReference type="PANTHER" id="PTHR14136:SF17">
    <property type="entry name" value="BTB_POZ DOMAIN-CONTAINING PROTEIN KCTD9"/>
    <property type="match status" value="1"/>
</dbReference>
<dbReference type="Pfam" id="PF13599">
    <property type="entry name" value="Pentapeptide_4"/>
    <property type="match status" value="1"/>
</dbReference>
<dbReference type="HOGENOM" id="CLU_033401_5_1_11"/>
<dbReference type="EMBL" id="CP000667">
    <property type="protein sequence ID" value="ABP56804.1"/>
    <property type="molecule type" value="Genomic_DNA"/>
</dbReference>
<dbReference type="Gene3D" id="2.160.20.80">
    <property type="entry name" value="E3 ubiquitin-protein ligase SopA"/>
    <property type="match status" value="1"/>
</dbReference>
<dbReference type="KEGG" id="stp:Strop_4376"/>
<dbReference type="PANTHER" id="PTHR14136">
    <property type="entry name" value="BTB_POZ DOMAIN-CONTAINING PROTEIN KCTD9"/>
    <property type="match status" value="1"/>
</dbReference>
<evidence type="ECO:0000256" key="1">
    <source>
        <dbReference type="SAM" id="MobiDB-lite"/>
    </source>
</evidence>
<name>A4XCZ7_SALTO</name>
<dbReference type="SUPFAM" id="SSF141571">
    <property type="entry name" value="Pentapeptide repeat-like"/>
    <property type="match status" value="1"/>
</dbReference>
<feature type="region of interest" description="Disordered" evidence="1">
    <location>
        <begin position="1"/>
        <end position="27"/>
    </location>
</feature>
<dbReference type="Pfam" id="PF00805">
    <property type="entry name" value="Pentapeptide"/>
    <property type="match status" value="1"/>
</dbReference>
<accession>A4XCZ7</accession>
<dbReference type="InterPro" id="IPR051082">
    <property type="entry name" value="Pentapeptide-BTB/POZ_domain"/>
</dbReference>
<dbReference type="STRING" id="369723.Strop_4376"/>
<protein>
    <submittedName>
        <fullName evidence="2">Pentapeptide repeat protein</fullName>
    </submittedName>
</protein>
<gene>
    <name evidence="2" type="ordered locus">Strop_4376</name>
</gene>
<dbReference type="eggNOG" id="COG1357">
    <property type="taxonomic scope" value="Bacteria"/>
</dbReference>
<proteinExistence type="predicted"/>
<keyword evidence="3" id="KW-1185">Reference proteome</keyword>
<evidence type="ECO:0000313" key="2">
    <source>
        <dbReference type="EMBL" id="ABP56804.1"/>
    </source>
</evidence>
<dbReference type="AlphaFoldDB" id="A4XCZ7"/>
<sequence length="229" mass="25060">MPVRSSGPRRATDPRKRREPRSPVPPTEVDLWEATVLESESTLTCQALYSARLTGQDASSVTFRQCRFRGADLAECRLDQVVLSDCLVTDSSWANLRADGGEMARVRLAQCRMTGVTWADGVLRDVTVTGCRVDLSAWRMTTFDAVRFEDCNLQGADFTNADLRGATFRGCDLTGAVFHHASMEGTRFRGCTLAGVGDFSSWRGAVVDHEDLISLSYGLAQAAGIQVEN</sequence>
<evidence type="ECO:0000313" key="3">
    <source>
        <dbReference type="Proteomes" id="UP000000235"/>
    </source>
</evidence>
<dbReference type="Proteomes" id="UP000000235">
    <property type="component" value="Chromosome"/>
</dbReference>
<organism evidence="2 3">
    <name type="scientific">Salinispora tropica (strain ATCC BAA-916 / DSM 44818 / JCM 13857 / NBRC 105044 / CNB-440)</name>
    <dbReference type="NCBI Taxonomy" id="369723"/>
    <lineage>
        <taxon>Bacteria</taxon>
        <taxon>Bacillati</taxon>
        <taxon>Actinomycetota</taxon>
        <taxon>Actinomycetes</taxon>
        <taxon>Micromonosporales</taxon>
        <taxon>Micromonosporaceae</taxon>
        <taxon>Salinispora</taxon>
    </lineage>
</organism>
<dbReference type="InterPro" id="IPR001646">
    <property type="entry name" value="5peptide_repeat"/>
</dbReference>